<dbReference type="Pfam" id="PF16868">
    <property type="entry name" value="NMT1_3"/>
    <property type="match status" value="1"/>
</dbReference>
<gene>
    <name evidence="2" type="ORF">J2Z64_000248</name>
</gene>
<name>A0A9X0YNR5_9BACI</name>
<protein>
    <submittedName>
        <fullName evidence="2">TRAP transporter TAXI family solute receptor</fullName>
    </submittedName>
</protein>
<evidence type="ECO:0000313" key="3">
    <source>
        <dbReference type="Proteomes" id="UP001138793"/>
    </source>
</evidence>
<comment type="caution">
    <text evidence="2">The sequence shown here is derived from an EMBL/GenBank/DDBJ whole genome shotgun (WGS) entry which is preliminary data.</text>
</comment>
<organism evidence="2 3">
    <name type="scientific">Oceanobacillus polygoni</name>
    <dbReference type="NCBI Taxonomy" id="1235259"/>
    <lineage>
        <taxon>Bacteria</taxon>
        <taxon>Bacillati</taxon>
        <taxon>Bacillota</taxon>
        <taxon>Bacilli</taxon>
        <taxon>Bacillales</taxon>
        <taxon>Bacillaceae</taxon>
        <taxon>Oceanobacillus</taxon>
    </lineage>
</organism>
<feature type="chain" id="PRO_5040724964" evidence="1">
    <location>
        <begin position="30"/>
        <end position="349"/>
    </location>
</feature>
<dbReference type="EMBL" id="JAGGMB010000001">
    <property type="protein sequence ID" value="MBP2076037.1"/>
    <property type="molecule type" value="Genomic_DNA"/>
</dbReference>
<dbReference type="RefSeq" id="WP_187773724.1">
    <property type="nucleotide sequence ID" value="NZ_JAGGMB010000001.1"/>
</dbReference>
<accession>A0A9X0YNR5</accession>
<keyword evidence="2" id="KW-0675">Receptor</keyword>
<keyword evidence="1" id="KW-0732">Signal</keyword>
<dbReference type="PANTHER" id="PTHR42941:SF1">
    <property type="entry name" value="SLL1037 PROTEIN"/>
    <property type="match status" value="1"/>
</dbReference>
<feature type="signal peptide" evidence="1">
    <location>
        <begin position="1"/>
        <end position="29"/>
    </location>
</feature>
<dbReference type="InterPro" id="IPR011852">
    <property type="entry name" value="TRAP_TAXI"/>
</dbReference>
<sequence length="349" mass="38363">MVRKLKRYSLYLSIVIATGILVACGSASADRDEGFISFGAHQSGSAYHSAATGLAKVVSDKSDLKLTVKPFSGPNAWMPLLNSGEIDLGILAYPDAGWAYVGENGYPKKNKNIRTLVNGNDILVSGLTVRVDSGIKEISDLKGKRVASDYTGNQILPNILEAHLASAGLSWDDVVSVPVTDINTGVNALRENRVDAIFAGTPTVGIFTEMDTTKEIDVLDWAEISPENIDDFPEETIEEMTELVPGISPVAFEGGILKNETTIVSYPIILATNSHISEDVAYNVVKTLWNNYEELHKQYMWLETWNPENMFDDEPAIPYHSGAVKFFKEVGVWTDIAEENQQELLNQFK</sequence>
<dbReference type="PANTHER" id="PTHR42941">
    <property type="entry name" value="SLL1037 PROTEIN"/>
    <property type="match status" value="1"/>
</dbReference>
<dbReference type="Gene3D" id="3.40.190.10">
    <property type="entry name" value="Periplasmic binding protein-like II"/>
    <property type="match status" value="2"/>
</dbReference>
<dbReference type="NCBIfam" id="TIGR02122">
    <property type="entry name" value="TRAP_TAXI"/>
    <property type="match status" value="1"/>
</dbReference>
<keyword evidence="3" id="KW-1185">Reference proteome</keyword>
<dbReference type="AlphaFoldDB" id="A0A9X0YNR5"/>
<evidence type="ECO:0000256" key="1">
    <source>
        <dbReference type="SAM" id="SignalP"/>
    </source>
</evidence>
<reference evidence="2" key="1">
    <citation type="submission" date="2021-03" db="EMBL/GenBank/DDBJ databases">
        <title>Genomic Encyclopedia of Type Strains, Phase IV (KMG-IV): sequencing the most valuable type-strain genomes for metagenomic binning, comparative biology and taxonomic classification.</title>
        <authorList>
            <person name="Goeker M."/>
        </authorList>
    </citation>
    <scope>NUCLEOTIDE SEQUENCE</scope>
    <source>
        <strain evidence="2">DSM 107338</strain>
    </source>
</reference>
<dbReference type="SUPFAM" id="SSF53850">
    <property type="entry name" value="Periplasmic binding protein-like II"/>
    <property type="match status" value="1"/>
</dbReference>
<dbReference type="PROSITE" id="PS51257">
    <property type="entry name" value="PROKAR_LIPOPROTEIN"/>
    <property type="match status" value="1"/>
</dbReference>
<evidence type="ECO:0000313" key="2">
    <source>
        <dbReference type="EMBL" id="MBP2076037.1"/>
    </source>
</evidence>
<dbReference type="Proteomes" id="UP001138793">
    <property type="component" value="Unassembled WGS sequence"/>
</dbReference>
<proteinExistence type="predicted"/>